<reference evidence="1 2" key="1">
    <citation type="journal article" date="2018" name="Nat. Biotechnol.">
        <title>A standardized bacterial taxonomy based on genome phylogeny substantially revises the tree of life.</title>
        <authorList>
            <person name="Parks D.H."/>
            <person name="Chuvochina M."/>
            <person name="Waite D.W."/>
            <person name="Rinke C."/>
            <person name="Skarshewski A."/>
            <person name="Chaumeil P.A."/>
            <person name="Hugenholtz P."/>
        </authorList>
    </citation>
    <scope>NUCLEOTIDE SEQUENCE [LARGE SCALE GENOMIC DNA]</scope>
    <source>
        <strain evidence="1">UBA10227</strain>
    </source>
</reference>
<proteinExistence type="predicted"/>
<comment type="caution">
    <text evidence="1">The sequence shown here is derived from an EMBL/GenBank/DDBJ whole genome shotgun (WGS) entry which is preliminary data.</text>
</comment>
<name>A0A3D6BW95_9FLAO</name>
<gene>
    <name evidence="1" type="ORF">DHV22_12305</name>
</gene>
<dbReference type="EMBL" id="DPRK01000197">
    <property type="protein sequence ID" value="HCY82315.1"/>
    <property type="molecule type" value="Genomic_DNA"/>
</dbReference>
<dbReference type="AlphaFoldDB" id="A0A3D6BW95"/>
<dbReference type="Proteomes" id="UP000263268">
    <property type="component" value="Unassembled WGS sequence"/>
</dbReference>
<evidence type="ECO:0000313" key="1">
    <source>
        <dbReference type="EMBL" id="HCY82315.1"/>
    </source>
</evidence>
<organism evidence="1 2">
    <name type="scientific">Xanthomarina gelatinilytica</name>
    <dbReference type="NCBI Taxonomy" id="1137281"/>
    <lineage>
        <taxon>Bacteria</taxon>
        <taxon>Pseudomonadati</taxon>
        <taxon>Bacteroidota</taxon>
        <taxon>Flavobacteriia</taxon>
        <taxon>Flavobacteriales</taxon>
        <taxon>Flavobacteriaceae</taxon>
        <taxon>Xanthomarina</taxon>
    </lineage>
</organism>
<evidence type="ECO:0000313" key="2">
    <source>
        <dbReference type="Proteomes" id="UP000263268"/>
    </source>
</evidence>
<sequence length="61" mass="6898">MNIDFTNVYHKTLIDTLEMLDMCDGLEPRSALKQCASDNGISEGEELGKFVVWAEQKLYGE</sequence>
<accession>A0A3D6BW95</accession>
<protein>
    <submittedName>
        <fullName evidence="1">Uncharacterized protein</fullName>
    </submittedName>
</protein>